<evidence type="ECO:0000256" key="5">
    <source>
        <dbReference type="SAM" id="MobiDB-lite"/>
    </source>
</evidence>
<gene>
    <name evidence="8" type="ORF">H6H00_24845</name>
</gene>
<dbReference type="SUPFAM" id="SSF52540">
    <property type="entry name" value="P-loop containing nucleoside triphosphate hydrolases"/>
    <property type="match status" value="2"/>
</dbReference>
<evidence type="ECO:0000256" key="4">
    <source>
        <dbReference type="ARBA" id="ARBA00022840"/>
    </source>
</evidence>
<dbReference type="GO" id="GO:0031297">
    <property type="term" value="P:replication fork processing"/>
    <property type="evidence" value="ECO:0007669"/>
    <property type="project" value="TreeGrafter"/>
</dbReference>
<dbReference type="GO" id="GO:0005524">
    <property type="term" value="F:ATP binding"/>
    <property type="evidence" value="ECO:0007669"/>
    <property type="project" value="UniProtKB-KW"/>
</dbReference>
<dbReference type="KEGG" id="ppel:H6H00_24845"/>
<keyword evidence="4" id="KW-0067">ATP-binding</keyword>
<dbReference type="GO" id="GO:0004520">
    <property type="term" value="F:DNA endonuclease activity"/>
    <property type="evidence" value="ECO:0007669"/>
    <property type="project" value="TreeGrafter"/>
</dbReference>
<dbReference type="InterPro" id="IPR027417">
    <property type="entry name" value="P-loop_NTPase"/>
</dbReference>
<evidence type="ECO:0000313" key="8">
    <source>
        <dbReference type="EMBL" id="QNG51340.1"/>
    </source>
</evidence>
<dbReference type="AlphaFoldDB" id="A0A7G7MEX9"/>
<dbReference type="PANTHER" id="PTHR45766:SF3">
    <property type="entry name" value="DNA ANNEALING HELICASE AND ENDONUCLEASE ZRANB3"/>
    <property type="match status" value="1"/>
</dbReference>
<name>A0A7G7MEX9_9PSEU</name>
<keyword evidence="1" id="KW-0547">Nucleotide-binding</keyword>
<keyword evidence="2" id="KW-0378">Hydrolase</keyword>
<dbReference type="InterPro" id="IPR014001">
    <property type="entry name" value="Helicase_ATP-bd"/>
</dbReference>
<feature type="domain" description="Helicase ATP-binding" evidence="6">
    <location>
        <begin position="237"/>
        <end position="396"/>
    </location>
</feature>
<dbReference type="CDD" id="cd18793">
    <property type="entry name" value="SF2_C_SNF"/>
    <property type="match status" value="1"/>
</dbReference>
<dbReference type="GO" id="GO:0004386">
    <property type="term" value="F:helicase activity"/>
    <property type="evidence" value="ECO:0007669"/>
    <property type="project" value="UniProtKB-KW"/>
</dbReference>
<dbReference type="GO" id="GO:0016787">
    <property type="term" value="F:hydrolase activity"/>
    <property type="evidence" value="ECO:0007669"/>
    <property type="project" value="UniProtKB-KW"/>
</dbReference>
<dbReference type="InterPro" id="IPR001650">
    <property type="entry name" value="Helicase_C-like"/>
</dbReference>
<dbReference type="Pfam" id="PF00176">
    <property type="entry name" value="SNF2-rel_dom"/>
    <property type="match status" value="1"/>
</dbReference>
<accession>A0A7G7MEX9</accession>
<dbReference type="PROSITE" id="PS51192">
    <property type="entry name" value="HELICASE_ATP_BIND_1"/>
    <property type="match status" value="1"/>
</dbReference>
<dbReference type="InterPro" id="IPR000330">
    <property type="entry name" value="SNF2_N"/>
</dbReference>
<dbReference type="GO" id="GO:0006281">
    <property type="term" value="P:DNA repair"/>
    <property type="evidence" value="ECO:0007669"/>
    <property type="project" value="TreeGrafter"/>
</dbReference>
<keyword evidence="9" id="KW-1185">Reference proteome</keyword>
<dbReference type="InterPro" id="IPR038718">
    <property type="entry name" value="SNF2-like_sf"/>
</dbReference>
<reference evidence="8 9" key="1">
    <citation type="submission" date="2020-08" db="EMBL/GenBank/DDBJ databases">
        <authorList>
            <person name="Mo P."/>
        </authorList>
    </citation>
    <scope>NUCLEOTIDE SEQUENCE [LARGE SCALE GENOMIC DNA]</scope>
    <source>
        <strain evidence="8 9">CGMCC 4.1532</strain>
    </source>
</reference>
<organism evidence="8 9">
    <name type="scientific">Pseudonocardia petroleophila</name>
    <dbReference type="NCBI Taxonomy" id="37331"/>
    <lineage>
        <taxon>Bacteria</taxon>
        <taxon>Bacillati</taxon>
        <taxon>Actinomycetota</taxon>
        <taxon>Actinomycetes</taxon>
        <taxon>Pseudonocardiales</taxon>
        <taxon>Pseudonocardiaceae</taxon>
        <taxon>Pseudonocardia</taxon>
    </lineage>
</organism>
<dbReference type="InterPro" id="IPR049730">
    <property type="entry name" value="SNF2/RAD54-like_C"/>
</dbReference>
<evidence type="ECO:0000259" key="7">
    <source>
        <dbReference type="PROSITE" id="PS51194"/>
    </source>
</evidence>
<proteinExistence type="predicted"/>
<protein>
    <submittedName>
        <fullName evidence="8">DEAD/DEAH box helicase</fullName>
    </submittedName>
</protein>
<feature type="compositionally biased region" description="Low complexity" evidence="5">
    <location>
        <begin position="1"/>
        <end position="13"/>
    </location>
</feature>
<dbReference type="RefSeq" id="WP_185718095.1">
    <property type="nucleotide sequence ID" value="NZ_BAAAWI010000001.1"/>
</dbReference>
<keyword evidence="3 8" id="KW-0347">Helicase</keyword>
<dbReference type="Pfam" id="PF00271">
    <property type="entry name" value="Helicase_C"/>
    <property type="match status" value="1"/>
</dbReference>
<dbReference type="SMART" id="SM00487">
    <property type="entry name" value="DEXDc"/>
    <property type="match status" value="1"/>
</dbReference>
<evidence type="ECO:0000259" key="6">
    <source>
        <dbReference type="PROSITE" id="PS51192"/>
    </source>
</evidence>
<dbReference type="Proteomes" id="UP000515728">
    <property type="component" value="Chromosome"/>
</dbReference>
<dbReference type="PROSITE" id="PS51194">
    <property type="entry name" value="HELICASE_CTER"/>
    <property type="match status" value="1"/>
</dbReference>
<evidence type="ECO:0000313" key="9">
    <source>
        <dbReference type="Proteomes" id="UP000515728"/>
    </source>
</evidence>
<feature type="domain" description="Helicase C-terminal" evidence="7">
    <location>
        <begin position="540"/>
        <end position="688"/>
    </location>
</feature>
<evidence type="ECO:0000256" key="2">
    <source>
        <dbReference type="ARBA" id="ARBA00022801"/>
    </source>
</evidence>
<dbReference type="Gene3D" id="3.40.50.10810">
    <property type="entry name" value="Tandem AAA-ATPase domain"/>
    <property type="match status" value="1"/>
</dbReference>
<dbReference type="SMART" id="SM00490">
    <property type="entry name" value="HELICc"/>
    <property type="match status" value="1"/>
</dbReference>
<dbReference type="EMBL" id="CP060131">
    <property type="protein sequence ID" value="QNG51340.1"/>
    <property type="molecule type" value="Genomic_DNA"/>
</dbReference>
<feature type="compositionally biased region" description="Basic and acidic residues" evidence="5">
    <location>
        <begin position="15"/>
        <end position="28"/>
    </location>
</feature>
<sequence>MARRGQPPAGARRGAPRDRRRGGDRPEDVLSALARTVREVETALKRGGRATPATRTKFQAAALLLREERARVRADESTGERQRTERLKRLDEIAKTLAMTAVRDQALLALLAEDAVVSDEARSLRGEVLRRAGIVTEPEPAPAPVEAPAAPAKPRVVPQSVVSRQLANPFLAPDFSAARPSAPRPSPLAGWELLGPLLRSFERAGGGASACMTLPAPSSRTAPGGRELMPHQARLVAAAAAGHRTFLLADEPGLGKTAQALLAAEAADAYPLLVVVPNVVKTNWVREAGLWSPHRAATVIHGNGDTIDGFADIVVVNYEVLDRHVGWLGDFRFRGMVVDEAHFIKNKSSQRSQHVLELSQRIREFTARPLLMALTGTPLINDIEDFLAIWQFLGWIDATKPLGDLMDALTATGLTPADPGFYPAARSSVVDRGIVRRRKVDVAADIPARRIADLPVELDGAAGRSIRAAERELARRMVARYETALANRRSGALVEGVDHDLVRQVARWEQKDAAEAKSGDNVFGMMRRIGQAKAHLAADYAAQLARSAGKVVFFAKHVDVMDAAEETFTAQGVRFSSIRGDQTSAVRQRNIDAFVNDPEVAVAVCSLTAAGVGINLQVASNIVLAELSWTAAEQTQAIDRSHRIGQDQPVTAWRIIAAQTIDARIAELIDSKAGLAAQALDGSDEEVGSSADVQHAALVALLTEALSSDPAYA</sequence>
<dbReference type="PANTHER" id="PTHR45766">
    <property type="entry name" value="DNA ANNEALING HELICASE AND ENDONUCLEASE ZRANB3 FAMILY MEMBER"/>
    <property type="match status" value="1"/>
</dbReference>
<evidence type="ECO:0000256" key="3">
    <source>
        <dbReference type="ARBA" id="ARBA00022806"/>
    </source>
</evidence>
<evidence type="ECO:0000256" key="1">
    <source>
        <dbReference type="ARBA" id="ARBA00022741"/>
    </source>
</evidence>
<feature type="region of interest" description="Disordered" evidence="5">
    <location>
        <begin position="1"/>
        <end position="29"/>
    </location>
</feature>
<dbReference type="Gene3D" id="3.40.50.300">
    <property type="entry name" value="P-loop containing nucleotide triphosphate hydrolases"/>
    <property type="match status" value="1"/>
</dbReference>